<reference evidence="1 2" key="1">
    <citation type="submission" date="2019-05" db="EMBL/GenBank/DDBJ databases">
        <title>Another draft genome of Portunus trituberculatus and its Hox gene families provides insights of decapod evolution.</title>
        <authorList>
            <person name="Jeong J.-H."/>
            <person name="Song I."/>
            <person name="Kim S."/>
            <person name="Choi T."/>
            <person name="Kim D."/>
            <person name="Ryu S."/>
            <person name="Kim W."/>
        </authorList>
    </citation>
    <scope>NUCLEOTIDE SEQUENCE [LARGE SCALE GENOMIC DNA]</scope>
    <source>
        <tissue evidence="1">Muscle</tissue>
    </source>
</reference>
<sequence>MTGKQTATLALVTRHFASLPLLPVTCSLALLHKMAHYHRLVVVDRALPQVEKRTRTSNKRIDIISTKHCRNFPAKEIKTPRAVSVA</sequence>
<dbReference type="EMBL" id="VSRR010002272">
    <property type="protein sequence ID" value="MPC30535.1"/>
    <property type="molecule type" value="Genomic_DNA"/>
</dbReference>
<protein>
    <submittedName>
        <fullName evidence="1">Uncharacterized protein</fullName>
    </submittedName>
</protein>
<dbReference type="Proteomes" id="UP000324222">
    <property type="component" value="Unassembled WGS sequence"/>
</dbReference>
<organism evidence="1 2">
    <name type="scientific">Portunus trituberculatus</name>
    <name type="common">Swimming crab</name>
    <name type="synonym">Neptunus trituberculatus</name>
    <dbReference type="NCBI Taxonomy" id="210409"/>
    <lineage>
        <taxon>Eukaryota</taxon>
        <taxon>Metazoa</taxon>
        <taxon>Ecdysozoa</taxon>
        <taxon>Arthropoda</taxon>
        <taxon>Crustacea</taxon>
        <taxon>Multicrustacea</taxon>
        <taxon>Malacostraca</taxon>
        <taxon>Eumalacostraca</taxon>
        <taxon>Eucarida</taxon>
        <taxon>Decapoda</taxon>
        <taxon>Pleocyemata</taxon>
        <taxon>Brachyura</taxon>
        <taxon>Eubrachyura</taxon>
        <taxon>Portunoidea</taxon>
        <taxon>Portunidae</taxon>
        <taxon>Portuninae</taxon>
        <taxon>Portunus</taxon>
    </lineage>
</organism>
<gene>
    <name evidence="1" type="ORF">E2C01_023802</name>
</gene>
<keyword evidence="2" id="KW-1185">Reference proteome</keyword>
<comment type="caution">
    <text evidence="1">The sequence shown here is derived from an EMBL/GenBank/DDBJ whole genome shotgun (WGS) entry which is preliminary data.</text>
</comment>
<name>A0A5B7EB09_PORTR</name>
<proteinExistence type="predicted"/>
<evidence type="ECO:0000313" key="2">
    <source>
        <dbReference type="Proteomes" id="UP000324222"/>
    </source>
</evidence>
<evidence type="ECO:0000313" key="1">
    <source>
        <dbReference type="EMBL" id="MPC30535.1"/>
    </source>
</evidence>
<dbReference type="AlphaFoldDB" id="A0A5B7EB09"/>
<accession>A0A5B7EB09</accession>